<name>A0A5B2XG44_9PSEU</name>
<reference evidence="1 2" key="2">
    <citation type="submission" date="2019-09" db="EMBL/GenBank/DDBJ databases">
        <authorList>
            <person name="Jin C."/>
        </authorList>
    </citation>
    <scope>NUCLEOTIDE SEQUENCE [LARGE SCALE GENOMIC DNA]</scope>
    <source>
        <strain evidence="1 2">AN110305</strain>
    </source>
</reference>
<gene>
    <name evidence="1" type="ORF">F0L68_13235</name>
</gene>
<dbReference type="Proteomes" id="UP000323454">
    <property type="component" value="Unassembled WGS sequence"/>
</dbReference>
<dbReference type="OrthoDB" id="3576083at2"/>
<organism evidence="1 2">
    <name type="scientific">Solihabitans fulvus</name>
    <dbReference type="NCBI Taxonomy" id="1892852"/>
    <lineage>
        <taxon>Bacteria</taxon>
        <taxon>Bacillati</taxon>
        <taxon>Actinomycetota</taxon>
        <taxon>Actinomycetes</taxon>
        <taxon>Pseudonocardiales</taxon>
        <taxon>Pseudonocardiaceae</taxon>
        <taxon>Solihabitans</taxon>
    </lineage>
</organism>
<keyword evidence="2" id="KW-1185">Reference proteome</keyword>
<sequence length="210" mass="22167">MARGPSSEAAAHELLLRLAGRLPDAQLWRFRDWLAGGALVVLARAVPRALLHDRIAVTAAEHRLLADAFLPHGGDLGQVSSVPGLDELADPDYTFTPESPDRVPMGDSATVVLGATLRGRQGVGEVRSCWRLGGSGVREARRIVLVGAAEEPSRLAGELQRVLRALGEHEPCVEVVPPGIDLPPYHRAALAASELVCTGAADTEGHLVPG</sequence>
<dbReference type="AlphaFoldDB" id="A0A5B2XG44"/>
<dbReference type="EMBL" id="VUOB01000022">
    <property type="protein sequence ID" value="KAA2262246.1"/>
    <property type="molecule type" value="Genomic_DNA"/>
</dbReference>
<evidence type="ECO:0000313" key="2">
    <source>
        <dbReference type="Proteomes" id="UP000323454"/>
    </source>
</evidence>
<comment type="caution">
    <text evidence="1">The sequence shown here is derived from an EMBL/GenBank/DDBJ whole genome shotgun (WGS) entry which is preliminary data.</text>
</comment>
<dbReference type="RefSeq" id="WP_149849829.1">
    <property type="nucleotide sequence ID" value="NZ_VUOB01000022.1"/>
</dbReference>
<proteinExistence type="predicted"/>
<evidence type="ECO:0000313" key="1">
    <source>
        <dbReference type="EMBL" id="KAA2262246.1"/>
    </source>
</evidence>
<protein>
    <submittedName>
        <fullName evidence="1">Uncharacterized protein</fullName>
    </submittedName>
</protein>
<accession>A0A5B2XG44</accession>
<reference evidence="1 2" key="1">
    <citation type="submission" date="2019-09" db="EMBL/GenBank/DDBJ databases">
        <title>Goodfellowia gen. nov., a new genus of the Pseudonocardineae related to Actinoalloteichus, containing Goodfellowia coeruleoviolacea gen. nov., comb. nov. gen. nov., comb. nov.</title>
        <authorList>
            <person name="Labeda D."/>
        </authorList>
    </citation>
    <scope>NUCLEOTIDE SEQUENCE [LARGE SCALE GENOMIC DNA]</scope>
    <source>
        <strain evidence="1 2">AN110305</strain>
    </source>
</reference>